<evidence type="ECO:0000313" key="3">
    <source>
        <dbReference type="Proteomes" id="UP000053660"/>
    </source>
</evidence>
<organism evidence="2 3">
    <name type="scientific">Oesophagostomum dentatum</name>
    <name type="common">Nodular worm</name>
    <dbReference type="NCBI Taxonomy" id="61180"/>
    <lineage>
        <taxon>Eukaryota</taxon>
        <taxon>Metazoa</taxon>
        <taxon>Ecdysozoa</taxon>
        <taxon>Nematoda</taxon>
        <taxon>Chromadorea</taxon>
        <taxon>Rhabditida</taxon>
        <taxon>Rhabditina</taxon>
        <taxon>Rhabditomorpha</taxon>
        <taxon>Strongyloidea</taxon>
        <taxon>Strongylidae</taxon>
        <taxon>Oesophagostomum</taxon>
    </lineage>
</organism>
<sequence length="150" mass="16796">MPKSSLDSIDVLVLGTERGMVRVVDSQAFQIVADCLIPGIPVQIVCYGVFDIEYRLFVSTRDGSIYSIKRDQSLKEKPIITCKTDIISFTRVNKMLAVATTDQMLHFYSFAGKCLNTVSMGESIKGLEPFYYAPKQFEGVLVLLENQVKI</sequence>
<dbReference type="OrthoDB" id="10259809at2759"/>
<dbReference type="GO" id="GO:0061512">
    <property type="term" value="P:protein localization to cilium"/>
    <property type="evidence" value="ECO:0007669"/>
    <property type="project" value="TreeGrafter"/>
</dbReference>
<name>A0A0B1TLM4_OESDE</name>
<dbReference type="GO" id="GO:1905515">
    <property type="term" value="P:non-motile cilium assembly"/>
    <property type="evidence" value="ECO:0007669"/>
    <property type="project" value="InterPro"/>
</dbReference>
<dbReference type="AlphaFoldDB" id="A0A0B1TLM4"/>
<dbReference type="InterPro" id="IPR036322">
    <property type="entry name" value="WD40_repeat_dom_sf"/>
</dbReference>
<feature type="domain" description="Bardet-Biedl syndrome 1 N-terminal" evidence="1">
    <location>
        <begin position="5"/>
        <end position="69"/>
    </location>
</feature>
<gene>
    <name evidence="2" type="ORF">OESDEN_03328</name>
</gene>
<keyword evidence="3" id="KW-1185">Reference proteome</keyword>
<proteinExistence type="predicted"/>
<dbReference type="InterPro" id="IPR028784">
    <property type="entry name" value="BBS1"/>
</dbReference>
<dbReference type="EMBL" id="KN549603">
    <property type="protein sequence ID" value="KHJ96707.1"/>
    <property type="molecule type" value="Genomic_DNA"/>
</dbReference>
<dbReference type="PANTHER" id="PTHR20870:SF0">
    <property type="entry name" value="BARDET-BIEDL SYNDROME 1 PROTEIN"/>
    <property type="match status" value="1"/>
</dbReference>
<dbReference type="GO" id="GO:0005813">
    <property type="term" value="C:centrosome"/>
    <property type="evidence" value="ECO:0007669"/>
    <property type="project" value="TreeGrafter"/>
</dbReference>
<dbReference type="GO" id="GO:0034464">
    <property type="term" value="C:BBSome"/>
    <property type="evidence" value="ECO:0007669"/>
    <property type="project" value="InterPro"/>
</dbReference>
<protein>
    <recommendedName>
        <fullName evidence="1">Bardet-Biedl syndrome 1 N-terminal domain-containing protein</fullName>
    </recommendedName>
</protein>
<dbReference type="InterPro" id="IPR032728">
    <property type="entry name" value="BBS1_N"/>
</dbReference>
<dbReference type="PANTHER" id="PTHR20870">
    <property type="entry name" value="BARDET-BIEDL SYNDROME 1 PROTEIN"/>
    <property type="match status" value="1"/>
</dbReference>
<dbReference type="Proteomes" id="UP000053660">
    <property type="component" value="Unassembled WGS sequence"/>
</dbReference>
<dbReference type="GO" id="GO:0005930">
    <property type="term" value="C:axoneme"/>
    <property type="evidence" value="ECO:0007669"/>
    <property type="project" value="TreeGrafter"/>
</dbReference>
<dbReference type="Pfam" id="PF14779">
    <property type="entry name" value="BBS1"/>
    <property type="match status" value="1"/>
</dbReference>
<accession>A0A0B1TLM4</accession>
<evidence type="ECO:0000313" key="2">
    <source>
        <dbReference type="EMBL" id="KHJ96707.1"/>
    </source>
</evidence>
<dbReference type="GO" id="GO:0005113">
    <property type="term" value="F:patched binding"/>
    <property type="evidence" value="ECO:0007669"/>
    <property type="project" value="TreeGrafter"/>
</dbReference>
<dbReference type="GO" id="GO:0005119">
    <property type="term" value="F:smoothened binding"/>
    <property type="evidence" value="ECO:0007669"/>
    <property type="project" value="TreeGrafter"/>
</dbReference>
<evidence type="ECO:0000259" key="1">
    <source>
        <dbReference type="Pfam" id="PF14779"/>
    </source>
</evidence>
<dbReference type="SUPFAM" id="SSF50978">
    <property type="entry name" value="WD40 repeat-like"/>
    <property type="match status" value="1"/>
</dbReference>
<reference evidence="2 3" key="1">
    <citation type="submission" date="2014-03" db="EMBL/GenBank/DDBJ databases">
        <title>Draft genome of the hookworm Oesophagostomum dentatum.</title>
        <authorList>
            <person name="Mitreva M."/>
        </authorList>
    </citation>
    <scope>NUCLEOTIDE SEQUENCE [LARGE SCALE GENOMIC DNA]</scope>
    <source>
        <strain evidence="2 3">OD-Hann</strain>
    </source>
</reference>